<dbReference type="SUPFAM" id="SSF49401">
    <property type="entry name" value="Bacterial adhesins"/>
    <property type="match status" value="1"/>
</dbReference>
<reference evidence="2" key="1">
    <citation type="submission" date="2022-01" db="EMBL/GenBank/DDBJ databases">
        <title>Whole genome-based taxonomy of the Shewanellaceae.</title>
        <authorList>
            <person name="Martin-Rodriguez A.J."/>
        </authorList>
    </citation>
    <scope>NUCLEOTIDE SEQUENCE</scope>
    <source>
        <strain evidence="2">DSM 16422</strain>
    </source>
</reference>
<comment type="caution">
    <text evidence="2">The sequence shown here is derived from an EMBL/GenBank/DDBJ whole genome shotgun (WGS) entry which is preliminary data.</text>
</comment>
<dbReference type="EMBL" id="JAKIKP010000008">
    <property type="protein sequence ID" value="MCL1143375.1"/>
    <property type="molecule type" value="Genomic_DNA"/>
</dbReference>
<protein>
    <submittedName>
        <fullName evidence="2">Fimbrial protein</fullName>
    </submittedName>
</protein>
<dbReference type="GO" id="GO:0009289">
    <property type="term" value="C:pilus"/>
    <property type="evidence" value="ECO:0007669"/>
    <property type="project" value="InterPro"/>
</dbReference>
<dbReference type="AlphaFoldDB" id="A0A9X2CM70"/>
<gene>
    <name evidence="2" type="ORF">L2672_11780</name>
</gene>
<evidence type="ECO:0000313" key="2">
    <source>
        <dbReference type="EMBL" id="MCL1143375.1"/>
    </source>
</evidence>
<dbReference type="InterPro" id="IPR036937">
    <property type="entry name" value="Adhesion_dom_fimbrial_sf"/>
</dbReference>
<dbReference type="Proteomes" id="UP001139333">
    <property type="component" value="Unassembled WGS sequence"/>
</dbReference>
<evidence type="ECO:0000259" key="1">
    <source>
        <dbReference type="Pfam" id="PF00419"/>
    </source>
</evidence>
<proteinExistence type="predicted"/>
<dbReference type="Gene3D" id="2.60.40.1090">
    <property type="entry name" value="Fimbrial-type adhesion domain"/>
    <property type="match status" value="1"/>
</dbReference>
<dbReference type="InterPro" id="IPR008966">
    <property type="entry name" value="Adhesion_dom_sf"/>
</dbReference>
<feature type="domain" description="Fimbrial-type adhesion" evidence="1">
    <location>
        <begin position="199"/>
        <end position="338"/>
    </location>
</feature>
<name>A0A9X2CM70_9GAMM</name>
<accession>A0A9X2CM70</accession>
<dbReference type="InterPro" id="IPR000259">
    <property type="entry name" value="Adhesion_dom_fimbrial"/>
</dbReference>
<dbReference type="Pfam" id="PF00419">
    <property type="entry name" value="Fimbrial"/>
    <property type="match status" value="1"/>
</dbReference>
<dbReference type="RefSeq" id="WP_248996049.1">
    <property type="nucleotide sequence ID" value="NZ_JAKIKP010000008.1"/>
</dbReference>
<organism evidence="2 3">
    <name type="scientific">Shewanella gaetbuli</name>
    <dbReference type="NCBI Taxonomy" id="220752"/>
    <lineage>
        <taxon>Bacteria</taxon>
        <taxon>Pseudomonadati</taxon>
        <taxon>Pseudomonadota</taxon>
        <taxon>Gammaproteobacteria</taxon>
        <taxon>Alteromonadales</taxon>
        <taxon>Shewanellaceae</taxon>
        <taxon>Shewanella</taxon>
    </lineage>
</organism>
<keyword evidence="3" id="KW-1185">Reference proteome</keyword>
<sequence>MFQLVKILTLVVVLLIGIWPLESTAALATCTATYNNTHVQLPSEIKVTDNTGNIIELTNWIEVGQQTVYDCQYNGEAFNAREIFLSRVPIGKYNGSDIYPTTLDGIGFLAQARGVTGTGPIGNWYDFPWQGLWNSYGGYTGDRTFQFDIRIKLLKYNKIRGDAILPRVDAGQLGVFQFYNESNYLAPPFIFGINGGTRIYRDQACTVDTRNINVPMDQVSNTTLSGNGARGPFNSTSVDIRLSCPYQGEAVKMRFDYGSEGGRGTYLNTVDSSGNIINGLGIELMYEDEYRQLWPVRFGQEIFYLTAAQNYGAISKNKFFIPRLINYGTGTPPAGSYSSSTVFSILYP</sequence>
<dbReference type="GO" id="GO:0007155">
    <property type="term" value="P:cell adhesion"/>
    <property type="evidence" value="ECO:0007669"/>
    <property type="project" value="InterPro"/>
</dbReference>
<evidence type="ECO:0000313" key="3">
    <source>
        <dbReference type="Proteomes" id="UP001139333"/>
    </source>
</evidence>